<organism evidence="1">
    <name type="scientific">Zea mays</name>
    <name type="common">Maize</name>
    <dbReference type="NCBI Taxonomy" id="4577"/>
    <lineage>
        <taxon>Eukaryota</taxon>
        <taxon>Viridiplantae</taxon>
        <taxon>Streptophyta</taxon>
        <taxon>Embryophyta</taxon>
        <taxon>Tracheophyta</taxon>
        <taxon>Spermatophyta</taxon>
        <taxon>Magnoliopsida</taxon>
        <taxon>Liliopsida</taxon>
        <taxon>Poales</taxon>
        <taxon>Poaceae</taxon>
        <taxon>PACMAD clade</taxon>
        <taxon>Panicoideae</taxon>
        <taxon>Andropogonodae</taxon>
        <taxon>Andropogoneae</taxon>
        <taxon>Tripsacinae</taxon>
        <taxon>Zea</taxon>
    </lineage>
</organism>
<keyword evidence="1" id="KW-0808">Transferase</keyword>
<dbReference type="AlphaFoldDB" id="A0A1D6M6H0"/>
<sequence>MSSGGMVFLLAHNSLSRDQTHGPWSNTILVNSSFIQSVPPDLTSLNSNCSFVTNINFFSDAPYIPALCKQTIITVQ</sequence>
<dbReference type="GO" id="GO:0008483">
    <property type="term" value="F:transaminase activity"/>
    <property type="evidence" value="ECO:0007669"/>
    <property type="project" value="UniProtKB-KW"/>
</dbReference>
<dbReference type="EMBL" id="CM000782">
    <property type="protein sequence ID" value="AQK86680.1"/>
    <property type="molecule type" value="Genomic_DNA"/>
</dbReference>
<name>A0A1D6M6H0_MAIZE</name>
<dbReference type="EMBL" id="CM000782">
    <property type="protein sequence ID" value="AQK86679.1"/>
    <property type="molecule type" value="Genomic_DNA"/>
</dbReference>
<evidence type="ECO:0000313" key="1">
    <source>
        <dbReference type="EMBL" id="AQK86680.1"/>
    </source>
</evidence>
<protein>
    <submittedName>
        <fullName evidence="1">Putative aminotransferase class III superfamily protein</fullName>
    </submittedName>
</protein>
<gene>
    <name evidence="1" type="ORF">ZEAMMB73_Zm00001d038460</name>
</gene>
<keyword evidence="1" id="KW-0032">Aminotransferase</keyword>
<reference evidence="1" key="1">
    <citation type="submission" date="2015-12" db="EMBL/GenBank/DDBJ databases">
        <title>Update maize B73 reference genome by single molecule sequencing technologies.</title>
        <authorList>
            <consortium name="Maize Genome Sequencing Project"/>
            <person name="Ware D."/>
        </authorList>
    </citation>
    <scope>NUCLEOTIDE SEQUENCE</scope>
    <source>
        <tissue evidence="1">Seedling</tissue>
    </source>
</reference>
<accession>A0A1D6M6H0</accession>
<proteinExistence type="predicted"/>